<proteinExistence type="predicted"/>
<organism evidence="2 3">
    <name type="scientific">Candidatus Desulfaltia bathyphila</name>
    <dbReference type="NCBI Taxonomy" id="2841697"/>
    <lineage>
        <taxon>Bacteria</taxon>
        <taxon>Pseudomonadati</taxon>
        <taxon>Thermodesulfobacteriota</taxon>
        <taxon>Desulfobacteria</taxon>
        <taxon>Desulfobacterales</taxon>
        <taxon>Desulfobacterales incertae sedis</taxon>
        <taxon>Candidatus Desulfaltia</taxon>
    </lineage>
</organism>
<dbReference type="GO" id="GO:0032259">
    <property type="term" value="P:methylation"/>
    <property type="evidence" value="ECO:0007669"/>
    <property type="project" value="UniProtKB-KW"/>
</dbReference>
<dbReference type="Gene3D" id="3.40.50.150">
    <property type="entry name" value="Vaccinia Virus protein VP39"/>
    <property type="match status" value="1"/>
</dbReference>
<evidence type="ECO:0000313" key="2">
    <source>
        <dbReference type="EMBL" id="MBC8200248.1"/>
    </source>
</evidence>
<accession>A0A8J6TCN1</accession>
<dbReference type="Proteomes" id="UP000603545">
    <property type="component" value="Unassembled WGS sequence"/>
</dbReference>
<dbReference type="CDD" id="cd02440">
    <property type="entry name" value="AdoMet_MTases"/>
    <property type="match status" value="1"/>
</dbReference>
<dbReference type="PANTHER" id="PTHR42912">
    <property type="entry name" value="METHYLTRANSFERASE"/>
    <property type="match status" value="1"/>
</dbReference>
<dbReference type="Pfam" id="PF08241">
    <property type="entry name" value="Methyltransf_11"/>
    <property type="match status" value="1"/>
</dbReference>
<feature type="domain" description="Methyltransferase type 11" evidence="1">
    <location>
        <begin position="46"/>
        <end position="132"/>
    </location>
</feature>
<comment type="caution">
    <text evidence="2">The sequence shown here is derived from an EMBL/GenBank/DDBJ whole genome shotgun (WGS) entry which is preliminary data.</text>
</comment>
<protein>
    <submittedName>
        <fullName evidence="2">Class I SAM-dependent methyltransferase</fullName>
    </submittedName>
</protein>
<keyword evidence="2" id="KW-0489">Methyltransferase</keyword>
<dbReference type="PANTHER" id="PTHR42912:SF80">
    <property type="entry name" value="METHYLTRANSFERASE DOMAIN-CONTAINING PROTEIN"/>
    <property type="match status" value="1"/>
</dbReference>
<dbReference type="SUPFAM" id="SSF53335">
    <property type="entry name" value="S-adenosyl-L-methionine-dependent methyltransferases"/>
    <property type="match status" value="1"/>
</dbReference>
<evidence type="ECO:0000313" key="3">
    <source>
        <dbReference type="Proteomes" id="UP000603545"/>
    </source>
</evidence>
<evidence type="ECO:0000259" key="1">
    <source>
        <dbReference type="Pfam" id="PF08241"/>
    </source>
</evidence>
<dbReference type="InterPro" id="IPR029063">
    <property type="entry name" value="SAM-dependent_MTases_sf"/>
</dbReference>
<dbReference type="AlphaFoldDB" id="A0A8J6TCN1"/>
<reference evidence="2 3" key="1">
    <citation type="submission" date="2020-08" db="EMBL/GenBank/DDBJ databases">
        <title>Bridging the membrane lipid divide: bacteria of the FCB group superphylum have the potential to synthesize archaeal ether lipids.</title>
        <authorList>
            <person name="Villanueva L."/>
            <person name="Von Meijenfeldt F.A.B."/>
            <person name="Westbye A.B."/>
            <person name="Yadav S."/>
            <person name="Hopmans E.C."/>
            <person name="Dutilh B.E."/>
            <person name="Sinninghe Damste J.S."/>
        </authorList>
    </citation>
    <scope>NUCLEOTIDE SEQUENCE [LARGE SCALE GENOMIC DNA]</scope>
    <source>
        <strain evidence="2">NIOZ-UU82</strain>
    </source>
</reference>
<dbReference type="GO" id="GO:0008757">
    <property type="term" value="F:S-adenosylmethionine-dependent methyltransferase activity"/>
    <property type="evidence" value="ECO:0007669"/>
    <property type="project" value="InterPro"/>
</dbReference>
<dbReference type="InterPro" id="IPR013216">
    <property type="entry name" value="Methyltransf_11"/>
</dbReference>
<sequence>MGYVFNFHDAIAYEQWFNKPQNRFFFDLEKRLMLDMLKPVRGDSVIDIGCGTGANLLSFVEMGLQVTGLDPSPYMLDVAAKKLGNRADLHRGFAEDLPFDDNSFNYACLVATLEFVEDPQKAFEEACRITKDKIFIGVLNRYAIKGIQRRIKGMFIKTVYNRAKFFSVWELKQIIRTILGDVPISWRTTCQLPVMHGNIASRIEHSLLQRCPFGAFAGMVVTLVPRYKTRTLPLRYNVKRTTDTAAG</sequence>
<gene>
    <name evidence="2" type="ORF">H8E80_09450</name>
</gene>
<name>A0A8J6TCN1_9BACT</name>
<dbReference type="InterPro" id="IPR050508">
    <property type="entry name" value="Methyltransf_Superfamily"/>
</dbReference>
<keyword evidence="2" id="KW-0808">Transferase</keyword>
<dbReference type="EMBL" id="JACNLL010000088">
    <property type="protein sequence ID" value="MBC8200248.1"/>
    <property type="molecule type" value="Genomic_DNA"/>
</dbReference>